<organism evidence="6 7">
    <name type="scientific">Cyphellophora attinorum</name>
    <dbReference type="NCBI Taxonomy" id="1664694"/>
    <lineage>
        <taxon>Eukaryota</taxon>
        <taxon>Fungi</taxon>
        <taxon>Dikarya</taxon>
        <taxon>Ascomycota</taxon>
        <taxon>Pezizomycotina</taxon>
        <taxon>Eurotiomycetes</taxon>
        <taxon>Chaetothyriomycetidae</taxon>
        <taxon>Chaetothyriales</taxon>
        <taxon>Cyphellophoraceae</taxon>
        <taxon>Cyphellophora</taxon>
    </lineage>
</organism>
<evidence type="ECO:0000313" key="6">
    <source>
        <dbReference type="EMBL" id="KPI36562.1"/>
    </source>
</evidence>
<protein>
    <recommendedName>
        <fullName evidence="5">FAD-binding domain-containing protein</fullName>
    </recommendedName>
</protein>
<dbReference type="InterPro" id="IPR002938">
    <property type="entry name" value="FAD-bd"/>
</dbReference>
<dbReference type="PANTHER" id="PTHR46972:SF1">
    <property type="entry name" value="FAD DEPENDENT OXIDOREDUCTASE DOMAIN-CONTAINING PROTEIN"/>
    <property type="match status" value="1"/>
</dbReference>
<comment type="caution">
    <text evidence="6">The sequence shown here is derived from an EMBL/GenBank/DDBJ whole genome shotgun (WGS) entry which is preliminary data.</text>
</comment>
<sequence>MSPPTIAIVGAGPAGLTLAKLLHSADTNLSVTIFEHSASAKARHQQGGTLDLHPESGLLALRRMGLHDAARPHLRYEGEELVIADLNGCELVHMKDAPPPADGERDGGMYTRPEIDRERLVEVLLEGVEEGNVRWGKHLKRIDGETGKLEFEDGSVEGPFDLVVGADGAWSKVRSVLSDVMPGYSGICGIEGHIDNPKEFPRIDKLVGRGSFFSFSYGRACMAQRMGDNSIKLGTWQRRPETFIDELVGEQVEQEPLRKKLLEEYRDWCPEIRELIEVAHWRTKWKLYELPVGHKWEHKASYTLIGDSAHLATPFAGMGVNAAMLDALELSDQIITAVKAGTSLDRAVEVYEQGMFPRGRNVQERTMLNKTNGFADDAPLMFMSGMIGVVAKESGWPIDRGLLYWIPITRTAYSFFWMKTSWTACSRRLRRAIWGEKSLRA</sequence>
<dbReference type="Proteomes" id="UP000038010">
    <property type="component" value="Unassembled WGS sequence"/>
</dbReference>
<dbReference type="InterPro" id="IPR036188">
    <property type="entry name" value="FAD/NAD-bd_sf"/>
</dbReference>
<evidence type="ECO:0000313" key="7">
    <source>
        <dbReference type="Proteomes" id="UP000038010"/>
    </source>
</evidence>
<keyword evidence="7" id="KW-1185">Reference proteome</keyword>
<dbReference type="STRING" id="1664694.A0A0N1H5X5"/>
<dbReference type="PANTHER" id="PTHR46972">
    <property type="entry name" value="MONOOXYGENASE ASQM-RELATED"/>
    <property type="match status" value="1"/>
</dbReference>
<dbReference type="Pfam" id="PF01494">
    <property type="entry name" value="FAD_binding_3"/>
    <property type="match status" value="1"/>
</dbReference>
<reference evidence="6 7" key="1">
    <citation type="submission" date="2015-06" db="EMBL/GenBank/DDBJ databases">
        <title>Draft genome of the ant-associated black yeast Phialophora attae CBS 131958.</title>
        <authorList>
            <person name="Moreno L.F."/>
            <person name="Stielow B.J."/>
            <person name="de Hoog S."/>
            <person name="Vicente V.A."/>
            <person name="Weiss V.A."/>
            <person name="de Vries M."/>
            <person name="Cruz L.M."/>
            <person name="Souza E.M."/>
        </authorList>
    </citation>
    <scope>NUCLEOTIDE SEQUENCE [LARGE SCALE GENOMIC DNA]</scope>
    <source>
        <strain evidence="6 7">CBS 131958</strain>
    </source>
</reference>
<dbReference type="SUPFAM" id="SSF51905">
    <property type="entry name" value="FAD/NAD(P)-binding domain"/>
    <property type="match status" value="1"/>
</dbReference>
<dbReference type="GO" id="GO:0071949">
    <property type="term" value="F:FAD binding"/>
    <property type="evidence" value="ECO:0007669"/>
    <property type="project" value="InterPro"/>
</dbReference>
<feature type="domain" description="FAD-binding" evidence="5">
    <location>
        <begin position="6"/>
        <end position="364"/>
    </location>
</feature>
<keyword evidence="1" id="KW-0285">Flavoprotein</keyword>
<gene>
    <name evidence="6" type="ORF">AB675_4359</name>
</gene>
<evidence type="ECO:0000256" key="4">
    <source>
        <dbReference type="ARBA" id="ARBA00023033"/>
    </source>
</evidence>
<keyword evidence="3" id="KW-0560">Oxidoreductase</keyword>
<dbReference type="OrthoDB" id="655030at2759"/>
<dbReference type="Gene3D" id="3.50.50.60">
    <property type="entry name" value="FAD/NAD(P)-binding domain"/>
    <property type="match status" value="1"/>
</dbReference>
<dbReference type="EMBL" id="LFJN01000030">
    <property type="protein sequence ID" value="KPI36562.1"/>
    <property type="molecule type" value="Genomic_DNA"/>
</dbReference>
<dbReference type="GO" id="GO:0004497">
    <property type="term" value="F:monooxygenase activity"/>
    <property type="evidence" value="ECO:0007669"/>
    <property type="project" value="UniProtKB-KW"/>
</dbReference>
<dbReference type="PRINTS" id="PR00420">
    <property type="entry name" value="RNGMNOXGNASE"/>
</dbReference>
<keyword evidence="2" id="KW-0274">FAD</keyword>
<evidence type="ECO:0000256" key="2">
    <source>
        <dbReference type="ARBA" id="ARBA00022827"/>
    </source>
</evidence>
<evidence type="ECO:0000256" key="3">
    <source>
        <dbReference type="ARBA" id="ARBA00023002"/>
    </source>
</evidence>
<dbReference type="VEuPathDB" id="FungiDB:AB675_4359"/>
<keyword evidence="4" id="KW-0503">Monooxygenase</keyword>
<proteinExistence type="predicted"/>
<dbReference type="RefSeq" id="XP_017996525.1">
    <property type="nucleotide sequence ID" value="XM_018144491.1"/>
</dbReference>
<evidence type="ECO:0000259" key="5">
    <source>
        <dbReference type="Pfam" id="PF01494"/>
    </source>
</evidence>
<name>A0A0N1H5X5_9EURO</name>
<accession>A0A0N1H5X5</accession>
<dbReference type="GeneID" id="28736371"/>
<evidence type="ECO:0000256" key="1">
    <source>
        <dbReference type="ARBA" id="ARBA00022630"/>
    </source>
</evidence>
<dbReference type="AlphaFoldDB" id="A0A0N1H5X5"/>